<evidence type="ECO:0000256" key="2">
    <source>
        <dbReference type="SAM" id="MobiDB-lite"/>
    </source>
</evidence>
<proteinExistence type="predicted"/>
<dbReference type="EMBL" id="JAANYQ010000002">
    <property type="protein sequence ID" value="KAF4125838.1"/>
    <property type="molecule type" value="Genomic_DNA"/>
</dbReference>
<dbReference type="RefSeq" id="XP_035324490.1">
    <property type="nucleotide sequence ID" value="XM_035463066.1"/>
</dbReference>
<name>A0A9P5D357_9HYPO</name>
<comment type="caution">
    <text evidence="3">The sequence shown here is derived from an EMBL/GenBank/DDBJ whole genome shotgun (WGS) entry which is preliminary data.</text>
</comment>
<feature type="coiled-coil region" evidence="1">
    <location>
        <begin position="80"/>
        <end position="114"/>
    </location>
</feature>
<keyword evidence="1" id="KW-0175">Coiled coil</keyword>
<evidence type="ECO:0000256" key="1">
    <source>
        <dbReference type="SAM" id="Coils"/>
    </source>
</evidence>
<evidence type="ECO:0000313" key="3">
    <source>
        <dbReference type="EMBL" id="KAF4125838.1"/>
    </source>
</evidence>
<reference evidence="3" key="1">
    <citation type="submission" date="2020-03" db="EMBL/GenBank/DDBJ databases">
        <title>Site-based positive gene gene selection in Geosmithia morbida across the United States reveals a broad range of putative effectors and factors for local host and environmental adapation.</title>
        <authorList>
            <person name="Onufrak A."/>
            <person name="Murdoch R.W."/>
            <person name="Gazis R."/>
            <person name="Huff M."/>
            <person name="Staton M."/>
            <person name="Klingeman W."/>
            <person name="Hadziabdic D."/>
        </authorList>
    </citation>
    <scope>NUCLEOTIDE SEQUENCE</scope>
    <source>
        <strain evidence="3">1262</strain>
    </source>
</reference>
<organism evidence="3 4">
    <name type="scientific">Geosmithia morbida</name>
    <dbReference type="NCBI Taxonomy" id="1094350"/>
    <lineage>
        <taxon>Eukaryota</taxon>
        <taxon>Fungi</taxon>
        <taxon>Dikarya</taxon>
        <taxon>Ascomycota</taxon>
        <taxon>Pezizomycotina</taxon>
        <taxon>Sordariomycetes</taxon>
        <taxon>Hypocreomycetidae</taxon>
        <taxon>Hypocreales</taxon>
        <taxon>Bionectriaceae</taxon>
        <taxon>Geosmithia</taxon>
    </lineage>
</organism>
<keyword evidence="4" id="KW-1185">Reference proteome</keyword>
<feature type="region of interest" description="Disordered" evidence="2">
    <location>
        <begin position="192"/>
        <end position="235"/>
    </location>
</feature>
<evidence type="ECO:0000313" key="4">
    <source>
        <dbReference type="Proteomes" id="UP000749293"/>
    </source>
</evidence>
<feature type="compositionally biased region" description="Low complexity" evidence="2">
    <location>
        <begin position="254"/>
        <end position="268"/>
    </location>
</feature>
<dbReference type="Proteomes" id="UP000749293">
    <property type="component" value="Unassembled WGS sequence"/>
</dbReference>
<protein>
    <submittedName>
        <fullName evidence="3">Uncharacterized protein</fullName>
    </submittedName>
</protein>
<feature type="region of interest" description="Disordered" evidence="2">
    <location>
        <begin position="249"/>
        <end position="302"/>
    </location>
</feature>
<accession>A0A9P5D357</accession>
<feature type="region of interest" description="Disordered" evidence="2">
    <location>
        <begin position="127"/>
        <end position="176"/>
    </location>
</feature>
<dbReference type="AlphaFoldDB" id="A0A9P5D357"/>
<feature type="compositionally biased region" description="Basic and acidic residues" evidence="2">
    <location>
        <begin position="150"/>
        <end position="162"/>
    </location>
</feature>
<gene>
    <name evidence="3" type="ORF">GMORB2_1084</name>
</gene>
<dbReference type="OrthoDB" id="4203839at2759"/>
<feature type="compositionally biased region" description="Low complexity" evidence="2">
    <location>
        <begin position="276"/>
        <end position="297"/>
    </location>
</feature>
<dbReference type="GeneID" id="55967314"/>
<sequence length="688" mass="74877">MTQPAFEQLHTVQDILYNVQMSLRRMPGVSSSEADKIINKLKDVGCMVNKEIVQLVDALTNLAVDGEETANSLARFSIDASVAKATLEERRQTIRHLEKELSDERDRSLRAEADMNKMVDDLLRVSGDFPDLSNKAGGEVADSGDESQTDMDKAKKSKEKPEMLACVSTSHEEDDNDLAFREPLERISQQLKSANLGSDGGGVPSPTKDRHRGIDRTHAATPAPGSAGARGPTQSCFPLLTEFRSQTVQPTGYSPLGAGPPRAPSARPVQTSRHLTSWGSTSSGASSSLMSPTSSVGAAGRAPTRRGYQLGRHTTSVFAEQQQQQGLSLGLTRPGTAFPISGRGDFYQPYHLQQLTRGGGRYSNFDAAAVGIGVGIGGAGEMHTSANGGALVPTRNGVAFGGQHRMGPTIQLTERSVMAWSEQISQLYAAIRNFVDAHAAQPMTEDPERTLADTAVWPILMRTYLPLSDAESASYLEFHLRDHNSKRCLVTRVVVDYVVNLVWVPGAWKGADVDTSHALVELERDLARASGDQYYGQTSSSRQPLLDRQSAIIDSIMKEHAPSSPFHKGKMEEISGMLLNSLRPLLNPRTSAQDAYGHLVAVAEKAWDLSSKILSSRLTFDFRFPEIGTRFSTQSMVPVWPVDVDPVELQTRHWRVAMVTTPVITCRNDTGSNISAHSVCHADVICMQ</sequence>